<dbReference type="InterPro" id="IPR005114">
    <property type="entry name" value="Helicase_assoc"/>
</dbReference>
<dbReference type="Pfam" id="PF03457">
    <property type="entry name" value="HA"/>
    <property type="match status" value="1"/>
</dbReference>
<reference evidence="2" key="1">
    <citation type="journal article" date="2020" name="Nature">
        <title>Giant virus diversity and host interactions through global metagenomics.</title>
        <authorList>
            <person name="Schulz F."/>
            <person name="Roux S."/>
            <person name="Paez-Espino D."/>
            <person name="Jungbluth S."/>
            <person name="Walsh D.A."/>
            <person name="Denef V.J."/>
            <person name="McMahon K.D."/>
            <person name="Konstantinidis K.T."/>
            <person name="Eloe-Fadrosh E.A."/>
            <person name="Kyrpides N.C."/>
            <person name="Woyke T."/>
        </authorList>
    </citation>
    <scope>NUCLEOTIDE SEQUENCE</scope>
    <source>
        <strain evidence="2">GVMAG-M-3300027206-1</strain>
    </source>
</reference>
<dbReference type="AlphaFoldDB" id="A0A6C0JFQ0"/>
<evidence type="ECO:0000259" key="1">
    <source>
        <dbReference type="Pfam" id="PF03457"/>
    </source>
</evidence>
<evidence type="ECO:0000313" key="2">
    <source>
        <dbReference type="EMBL" id="QHU03606.1"/>
    </source>
</evidence>
<feature type="domain" description="Helicase-associated" evidence="1">
    <location>
        <begin position="124"/>
        <end position="183"/>
    </location>
</feature>
<proteinExistence type="predicted"/>
<name>A0A6C0JFQ0_9ZZZZ</name>
<accession>A0A6C0JFQ0</accession>
<dbReference type="EMBL" id="MN740384">
    <property type="protein sequence ID" value="QHU03606.1"/>
    <property type="molecule type" value="Genomic_DNA"/>
</dbReference>
<protein>
    <recommendedName>
        <fullName evidence="1">Helicase-associated domain-containing protein</fullName>
    </recommendedName>
</protein>
<sequence length="191" mass="23127">MSQQTLWDALPIELQEVIIENSFELCREEYLNVNRKHHNRNKKKRERSLLTADMIRYIMSSTDAIEMIQWAFPIELIELELLVDPPLNEVRDYDYNEYYDIFLNRAIDYLEDPSNKDEWVCPSEDHWITMFTRLNDFHRKHTHLNILSEIDGTPDLFIWLEYQRDPDTELSREKRHSLRSLGVRVSPMKRN</sequence>
<organism evidence="2">
    <name type="scientific">viral metagenome</name>
    <dbReference type="NCBI Taxonomy" id="1070528"/>
    <lineage>
        <taxon>unclassified sequences</taxon>
        <taxon>metagenomes</taxon>
        <taxon>organismal metagenomes</taxon>
    </lineage>
</organism>